<dbReference type="RefSeq" id="XP_067756960.1">
    <property type="nucleotide sequence ID" value="XM_067900760.1"/>
</dbReference>
<dbReference type="KEGG" id="phet:94290837"/>
<dbReference type="Proteomes" id="UP000674318">
    <property type="component" value="Unassembled WGS sequence"/>
</dbReference>
<keyword evidence="3" id="KW-1185">Reference proteome</keyword>
<protein>
    <submittedName>
        <fullName evidence="2">Uncharacterized protein</fullName>
    </submittedName>
</protein>
<feature type="compositionally biased region" description="Polar residues" evidence="1">
    <location>
        <begin position="11"/>
        <end position="21"/>
    </location>
</feature>
<proteinExistence type="predicted"/>
<gene>
    <name evidence="2" type="ORF">JKF63_04784</name>
</gene>
<comment type="caution">
    <text evidence="2">The sequence shown here is derived from an EMBL/GenBank/DDBJ whole genome shotgun (WGS) entry which is preliminary data.</text>
</comment>
<name>A0A836LBR8_9TRYP</name>
<evidence type="ECO:0000313" key="3">
    <source>
        <dbReference type="Proteomes" id="UP000674318"/>
    </source>
</evidence>
<organism evidence="2 3">
    <name type="scientific">Porcisia hertigi</name>
    <dbReference type="NCBI Taxonomy" id="2761500"/>
    <lineage>
        <taxon>Eukaryota</taxon>
        <taxon>Discoba</taxon>
        <taxon>Euglenozoa</taxon>
        <taxon>Kinetoplastea</taxon>
        <taxon>Metakinetoplastina</taxon>
        <taxon>Trypanosomatida</taxon>
        <taxon>Trypanosomatidae</taxon>
        <taxon>Leishmaniinae</taxon>
        <taxon>Porcisia</taxon>
    </lineage>
</organism>
<dbReference type="GeneID" id="94290837"/>
<dbReference type="EMBL" id="JAFJZO010000023">
    <property type="protein sequence ID" value="KAG5504337.1"/>
    <property type="molecule type" value="Genomic_DNA"/>
</dbReference>
<evidence type="ECO:0000256" key="1">
    <source>
        <dbReference type="SAM" id="MobiDB-lite"/>
    </source>
</evidence>
<accession>A0A836LBR8</accession>
<dbReference type="AlphaFoldDB" id="A0A836LBR8"/>
<evidence type="ECO:0000313" key="2">
    <source>
        <dbReference type="EMBL" id="KAG5504337.1"/>
    </source>
</evidence>
<sequence>MSMSREKRFNNRPSGVRSKNSIVPAATARRIARCILLPPRRIALYNTIKRNGYTELPRSTSSRYTVR</sequence>
<reference evidence="2 3" key="1">
    <citation type="submission" date="2021-02" db="EMBL/GenBank/DDBJ databases">
        <title>Porcisia hertigi Genome sequencing and assembly.</title>
        <authorList>
            <person name="Almutairi H."/>
            <person name="Gatherer D."/>
        </authorList>
    </citation>
    <scope>NUCLEOTIDE SEQUENCE [LARGE SCALE GENOMIC DNA]</scope>
    <source>
        <strain evidence="2 3">C119</strain>
    </source>
</reference>
<feature type="region of interest" description="Disordered" evidence="1">
    <location>
        <begin position="1"/>
        <end position="21"/>
    </location>
</feature>